<accession>A0A8S5PD74</accession>
<proteinExistence type="predicted"/>
<dbReference type="EMBL" id="BK015391">
    <property type="protein sequence ID" value="DAE04624.1"/>
    <property type="molecule type" value="Genomic_DNA"/>
</dbReference>
<protein>
    <submittedName>
        <fullName evidence="1">Uncharacterized protein</fullName>
    </submittedName>
</protein>
<name>A0A8S5PD74_9CAUD</name>
<sequence>MFGRRVETLSANSAIDFSTLFTENMALAEISSVRAVVFSEISCSYFSPDAIA</sequence>
<evidence type="ECO:0000313" key="1">
    <source>
        <dbReference type="EMBL" id="DAE04624.1"/>
    </source>
</evidence>
<organism evidence="1">
    <name type="scientific">Myoviridae sp. ctvns3</name>
    <dbReference type="NCBI Taxonomy" id="2825204"/>
    <lineage>
        <taxon>Viruses</taxon>
        <taxon>Duplodnaviria</taxon>
        <taxon>Heunggongvirae</taxon>
        <taxon>Uroviricota</taxon>
        <taxon>Caudoviricetes</taxon>
    </lineage>
</organism>
<reference evidence="1" key="1">
    <citation type="journal article" date="2021" name="Proc. Natl. Acad. Sci. U.S.A.">
        <title>A Catalog of Tens of Thousands of Viruses from Human Metagenomes Reveals Hidden Associations with Chronic Diseases.</title>
        <authorList>
            <person name="Tisza M.J."/>
            <person name="Buck C.B."/>
        </authorList>
    </citation>
    <scope>NUCLEOTIDE SEQUENCE</scope>
    <source>
        <strain evidence="1">Ctvns3</strain>
    </source>
</reference>